<organism evidence="4">
    <name type="scientific">Candidatus Shikimatogenerans sp. Tder</name>
    <dbReference type="NCBI Taxonomy" id="3158566"/>
    <lineage>
        <taxon>Bacteria</taxon>
        <taxon>Pseudomonadati</taxon>
        <taxon>Bacteroidota</taxon>
        <taxon>Flavobacteriia</taxon>
        <taxon>Flavobacteriales</taxon>
        <taxon>Candidatus Shikimatogenerans</taxon>
    </lineage>
</organism>
<dbReference type="GO" id="GO:0006457">
    <property type="term" value="P:protein folding"/>
    <property type="evidence" value="ECO:0007669"/>
    <property type="project" value="InterPro"/>
</dbReference>
<dbReference type="EMBL" id="CP157895">
    <property type="protein sequence ID" value="XBT18570.1"/>
    <property type="molecule type" value="Genomic_DNA"/>
</dbReference>
<dbReference type="InterPro" id="IPR001623">
    <property type="entry name" value="DnaJ_domain"/>
</dbReference>
<dbReference type="SUPFAM" id="SSF57938">
    <property type="entry name" value="DnaJ/Hsp40 cysteine-rich domain"/>
    <property type="match status" value="1"/>
</dbReference>
<dbReference type="PROSITE" id="PS00636">
    <property type="entry name" value="DNAJ_1"/>
    <property type="match status" value="1"/>
</dbReference>
<dbReference type="GO" id="GO:0030544">
    <property type="term" value="F:Hsp70 protein binding"/>
    <property type="evidence" value="ECO:0007669"/>
    <property type="project" value="InterPro"/>
</dbReference>
<proteinExistence type="predicted"/>
<dbReference type="InterPro" id="IPR036869">
    <property type="entry name" value="J_dom_sf"/>
</dbReference>
<dbReference type="GO" id="GO:0006260">
    <property type="term" value="P:DNA replication"/>
    <property type="evidence" value="ECO:0007669"/>
    <property type="project" value="UniProtKB-KW"/>
</dbReference>
<dbReference type="InterPro" id="IPR044713">
    <property type="entry name" value="DNJA1/2-like"/>
</dbReference>
<dbReference type="AlphaFoldDB" id="A0AAU7QU19"/>
<dbReference type="InterPro" id="IPR002939">
    <property type="entry name" value="DnaJ_C"/>
</dbReference>
<reference evidence="4" key="1">
    <citation type="submission" date="2024-06" db="EMBL/GenBank/DDBJ databases">
        <title>Diversity, functionality, and evolutionary history of bacterial symbionts in false click beetles (Coleoptera, Throscidae).</title>
        <authorList>
            <person name="Wierz J.C."/>
            <person name="Malm H."/>
            <person name="Kaltenpoth M."/>
            <person name="Engl T."/>
        </authorList>
    </citation>
    <scope>NUCLEOTIDE SEQUENCE</scope>
    <source>
        <strain evidence="4">Tder</strain>
    </source>
</reference>
<protein>
    <submittedName>
        <fullName evidence="4">DnaJ domain-containing protein</fullName>
    </submittedName>
</protein>
<dbReference type="GO" id="GO:0051082">
    <property type="term" value="F:unfolded protein binding"/>
    <property type="evidence" value="ECO:0007669"/>
    <property type="project" value="InterPro"/>
</dbReference>
<evidence type="ECO:0000256" key="1">
    <source>
        <dbReference type="ARBA" id="ARBA00022705"/>
    </source>
</evidence>
<evidence type="ECO:0000259" key="3">
    <source>
        <dbReference type="PROSITE" id="PS50076"/>
    </source>
</evidence>
<keyword evidence="1" id="KW-0235">DNA replication</keyword>
<name>A0AAU7QU19_9FLAO</name>
<feature type="domain" description="J" evidence="3">
    <location>
        <begin position="3"/>
        <end position="69"/>
    </location>
</feature>
<keyword evidence="2" id="KW-0346">Stress response</keyword>
<dbReference type="InterPro" id="IPR018253">
    <property type="entry name" value="DnaJ_domain_CS"/>
</dbReference>
<sequence length="341" mass="40727">MKNYYTILGINKNANDLDIKRAYRKLALKYHPDRNINNVEKYEKKFKKISEAYNVLINKKKRKYYDKYGHSNQNEVPFNNFNDIFEEIFPKFSDYTEYSEDDEYEYVNEEEIYGKTSVKNKFPGKYGKNITLDVYLSLKDILTGLYQKVYIERKILYKYLEYINCEKCLGKGYKLRKKKSFFLNFQTTYTCSLCKGYGKYVNTFLKDMDWRGIVSKWENVNIRIPVGSIDGTILKLHNKGHQAPLTGHVGSLLINIKECTNLNYKRINKNLYIKIKISLMESIIGCIKVINYFDREHIYIYIYPNINENDFIYIKNKGIPYFINNNYKFGDLYIKVLINYK</sequence>
<dbReference type="CDD" id="cd06257">
    <property type="entry name" value="DnaJ"/>
    <property type="match status" value="1"/>
</dbReference>
<dbReference type="PRINTS" id="PR00625">
    <property type="entry name" value="JDOMAIN"/>
</dbReference>
<evidence type="ECO:0000256" key="2">
    <source>
        <dbReference type="ARBA" id="ARBA00023016"/>
    </source>
</evidence>
<dbReference type="PANTHER" id="PTHR43888">
    <property type="entry name" value="DNAJ-LIKE-2, ISOFORM A-RELATED"/>
    <property type="match status" value="1"/>
</dbReference>
<gene>
    <name evidence="4" type="ORF">ABNO82_00475</name>
</gene>
<dbReference type="SMART" id="SM00271">
    <property type="entry name" value="DnaJ"/>
    <property type="match status" value="1"/>
</dbReference>
<dbReference type="Pfam" id="PF00226">
    <property type="entry name" value="DnaJ"/>
    <property type="match status" value="1"/>
</dbReference>
<dbReference type="Pfam" id="PF01556">
    <property type="entry name" value="DnaJ_C"/>
    <property type="match status" value="1"/>
</dbReference>
<dbReference type="InterPro" id="IPR008971">
    <property type="entry name" value="HSP40/DnaJ_pept-bd"/>
</dbReference>
<evidence type="ECO:0000313" key="4">
    <source>
        <dbReference type="EMBL" id="XBT18570.1"/>
    </source>
</evidence>
<dbReference type="Gene3D" id="1.10.287.110">
    <property type="entry name" value="DnaJ domain"/>
    <property type="match status" value="1"/>
</dbReference>
<accession>A0AAU7QU19</accession>
<dbReference type="PROSITE" id="PS50076">
    <property type="entry name" value="DNAJ_2"/>
    <property type="match status" value="1"/>
</dbReference>
<dbReference type="SUPFAM" id="SSF49493">
    <property type="entry name" value="HSP40/DnaJ peptide-binding domain"/>
    <property type="match status" value="2"/>
</dbReference>
<dbReference type="Gene3D" id="2.10.230.10">
    <property type="entry name" value="Heat shock protein DnaJ, cysteine-rich domain"/>
    <property type="match status" value="1"/>
</dbReference>
<dbReference type="InterPro" id="IPR036410">
    <property type="entry name" value="HSP_DnaJ_Cys-rich_dom_sf"/>
</dbReference>
<dbReference type="Gene3D" id="2.60.260.20">
    <property type="entry name" value="Urease metallochaperone UreE, N-terminal domain"/>
    <property type="match status" value="2"/>
</dbReference>
<dbReference type="SUPFAM" id="SSF46565">
    <property type="entry name" value="Chaperone J-domain"/>
    <property type="match status" value="1"/>
</dbReference>